<dbReference type="EC" id="6.1.1.14" evidence="3"/>
<dbReference type="Proteomes" id="UP000756132">
    <property type="component" value="Chromosome 6"/>
</dbReference>
<dbReference type="InterPro" id="IPR006195">
    <property type="entry name" value="aa-tRNA-synth_II"/>
</dbReference>
<keyword evidence="5 13" id="KW-0436">Ligase</keyword>
<feature type="region of interest" description="Disordered" evidence="11">
    <location>
        <begin position="190"/>
        <end position="214"/>
    </location>
</feature>
<keyword evidence="8" id="KW-0648">Protein biosynthesis</keyword>
<name>A0A9Q8UQP9_PASFU</name>
<dbReference type="GO" id="GO:0005524">
    <property type="term" value="F:ATP binding"/>
    <property type="evidence" value="ECO:0007669"/>
    <property type="project" value="UniProtKB-KW"/>
</dbReference>
<dbReference type="Gene3D" id="3.30.930.10">
    <property type="entry name" value="Bira Bifunctional Protein, Domain 2"/>
    <property type="match status" value="1"/>
</dbReference>
<dbReference type="FunFam" id="3.40.50.800:FF:000004">
    <property type="entry name" value="Glycine--tRNA ligase 2"/>
    <property type="match status" value="1"/>
</dbReference>
<evidence type="ECO:0000256" key="4">
    <source>
        <dbReference type="ARBA" id="ARBA00022490"/>
    </source>
</evidence>
<reference evidence="13" key="1">
    <citation type="submission" date="2021-12" db="EMBL/GenBank/DDBJ databases">
        <authorList>
            <person name="Zaccaron A."/>
            <person name="Stergiopoulos I."/>
        </authorList>
    </citation>
    <scope>NUCLEOTIDE SEQUENCE</scope>
    <source>
        <strain evidence="13">Race5_Kim</strain>
    </source>
</reference>
<dbReference type="FunFam" id="3.30.930.10:FF:000010">
    <property type="entry name" value="Glycyl-tRNA synthetase 1"/>
    <property type="match status" value="1"/>
</dbReference>
<dbReference type="GeneID" id="71986562"/>
<dbReference type="KEGG" id="ffu:CLAFUR5_06684"/>
<dbReference type="PANTHER" id="PTHR10745">
    <property type="entry name" value="GLYCYL-TRNA SYNTHETASE/DNA POLYMERASE SUBUNIT GAMMA-2"/>
    <property type="match status" value="1"/>
</dbReference>
<dbReference type="InterPro" id="IPR045864">
    <property type="entry name" value="aa-tRNA-synth_II/BPL/LPL"/>
</dbReference>
<evidence type="ECO:0000256" key="7">
    <source>
        <dbReference type="ARBA" id="ARBA00022840"/>
    </source>
</evidence>
<dbReference type="PROSITE" id="PS50862">
    <property type="entry name" value="AA_TRNA_LIGASE_II"/>
    <property type="match status" value="1"/>
</dbReference>
<feature type="domain" description="Aminoacyl-transfer RNA synthetases class-II family profile" evidence="12">
    <location>
        <begin position="229"/>
        <end position="609"/>
    </location>
</feature>
<dbReference type="InterPro" id="IPR033731">
    <property type="entry name" value="GlyRS-like_core"/>
</dbReference>
<keyword evidence="6" id="KW-0547">Nucleotide-binding</keyword>
<dbReference type="Gene3D" id="3.40.50.800">
    <property type="entry name" value="Anticodon-binding domain"/>
    <property type="match status" value="1"/>
</dbReference>
<dbReference type="RefSeq" id="XP_047763261.1">
    <property type="nucleotide sequence ID" value="XM_047905832.1"/>
</dbReference>
<dbReference type="Gene3D" id="3.30.720.200">
    <property type="match status" value="1"/>
</dbReference>
<comment type="subcellular location">
    <subcellularLocation>
        <location evidence="1">Cytoplasm</location>
    </subcellularLocation>
</comment>
<evidence type="ECO:0000256" key="10">
    <source>
        <dbReference type="ARBA" id="ARBA00030057"/>
    </source>
</evidence>
<dbReference type="InterPro" id="IPR004154">
    <property type="entry name" value="Anticodon-bd"/>
</dbReference>
<dbReference type="PANTHER" id="PTHR10745:SF0">
    <property type="entry name" value="GLYCINE--TRNA LIGASE"/>
    <property type="match status" value="1"/>
</dbReference>
<proteinExistence type="inferred from homology"/>
<dbReference type="InterPro" id="IPR027031">
    <property type="entry name" value="Gly-tRNA_synthase/POLG2"/>
</dbReference>
<protein>
    <recommendedName>
        <fullName evidence="3">glycine--tRNA ligase</fullName>
        <ecNumber evidence="3">6.1.1.14</ecNumber>
    </recommendedName>
    <alternativeName>
        <fullName evidence="10">Diadenosine tetraphosphate synthetase</fullName>
    </alternativeName>
</protein>
<dbReference type="GO" id="GO:0070150">
    <property type="term" value="P:mitochondrial glycyl-tRNA aminoacylation"/>
    <property type="evidence" value="ECO:0007669"/>
    <property type="project" value="TreeGrafter"/>
</dbReference>
<evidence type="ECO:0000259" key="12">
    <source>
        <dbReference type="PROSITE" id="PS50862"/>
    </source>
</evidence>
<reference evidence="13" key="2">
    <citation type="journal article" date="2022" name="Microb. Genom.">
        <title>A chromosome-scale genome assembly of the tomato pathogen Cladosporium fulvum reveals a compartmentalized genome architecture and the presence of a dispensable chromosome.</title>
        <authorList>
            <person name="Zaccaron A.Z."/>
            <person name="Chen L.H."/>
            <person name="Samaras A."/>
            <person name="Stergiopoulos I."/>
        </authorList>
    </citation>
    <scope>NUCLEOTIDE SEQUENCE</scope>
    <source>
        <strain evidence="13">Race5_Kim</strain>
    </source>
</reference>
<dbReference type="GO" id="GO:0005739">
    <property type="term" value="C:mitochondrion"/>
    <property type="evidence" value="ECO:0007669"/>
    <property type="project" value="TreeGrafter"/>
</dbReference>
<keyword evidence="9" id="KW-0030">Aminoacyl-tRNA synthetase</keyword>
<dbReference type="OrthoDB" id="57698at2759"/>
<evidence type="ECO:0000313" key="13">
    <source>
        <dbReference type="EMBL" id="UJO18895.1"/>
    </source>
</evidence>
<dbReference type="CDD" id="cd00774">
    <property type="entry name" value="GlyRS-like_core"/>
    <property type="match status" value="1"/>
</dbReference>
<dbReference type="NCBIfam" id="NF003211">
    <property type="entry name" value="PRK04173.1"/>
    <property type="match status" value="1"/>
</dbReference>
<evidence type="ECO:0000256" key="2">
    <source>
        <dbReference type="ARBA" id="ARBA00008226"/>
    </source>
</evidence>
<evidence type="ECO:0000256" key="1">
    <source>
        <dbReference type="ARBA" id="ARBA00004496"/>
    </source>
</evidence>
<dbReference type="AlphaFoldDB" id="A0A9Q8UQP9"/>
<dbReference type="InterPro" id="IPR002315">
    <property type="entry name" value="tRNA-synt_gly"/>
</dbReference>
<dbReference type="PRINTS" id="PR01043">
    <property type="entry name" value="TRNASYNTHGLY"/>
</dbReference>
<evidence type="ECO:0000256" key="5">
    <source>
        <dbReference type="ARBA" id="ARBA00022598"/>
    </source>
</evidence>
<dbReference type="NCBIfam" id="TIGR00389">
    <property type="entry name" value="glyS_dimeric"/>
    <property type="match status" value="1"/>
</dbReference>
<keyword evidence="14" id="KW-1185">Reference proteome</keyword>
<comment type="similarity">
    <text evidence="2">Belongs to the class-II aminoacyl-tRNA synthetase family.</text>
</comment>
<sequence length="735" mass="83218">MLSSTTIRVTSLQNIRLARNSFLTSTSAFTTSGAKTSSPEWIRSFSQTASSQKFQVPIRTRNSRNTTMADDYKTRAGQIFNRDAFESLIKRKQFYWQSFEPYGGTKGLFDYGPPLAAIEAEFTNIWRDHFVRSEKMMELKCSMLTPYPVFKASGHVERFNDFMCKDTKTGDILRADHLIKDVLEARLKGDKEARGEKVSDAPEDPKKKKKASKVKNEAVKLDDAVVQQYNDILATLDDTVAQWGQMIKEHKMVNPVTGNEVTDPVEVNLMFPTQLGMSGKEQAYLRPETAQGQFLSFPKLVEYSDGQLPFASASIGYSFRNELSPRNGLLRVREFLMAEVEHFVDAEGGKKHPKFASVKDVELPLLDRDTQSGNEAKGISPSTTPQTMTIGKAVETKLVDNETLGYFLVRIYRFMERIGVDTKKLRFRQHMANEMAHYASDCWDCELQGSYGWVECVGCADRSAYDLSVHEKATGVPLRIREPLKELQHIEEYVAQLDKKESGPKLRKNVGAVQAALDDLTQDIKEKLSISLQEQGKVEVEVPNLGKIQLGKELVKIEKEKRTVTMREFVPNVIEPSFGIGRILYHLLEHAFWVREGKDEARSVMSFKPTVAPMKVLVVPLQKDQKFASLIQQLEDRLDEEGLSYKVDQSGVSIGKRYSRNDELGIPFGITIDYESLEGKTAGTFTLRDRDSTKQVRASLDEIVEAIAKVVKGKWSWSDVQQRLPAYEGKEEEKE</sequence>
<feature type="compositionally biased region" description="Basic and acidic residues" evidence="11">
    <location>
        <begin position="190"/>
        <end position="206"/>
    </location>
</feature>
<keyword evidence="7" id="KW-0067">ATP-binding</keyword>
<evidence type="ECO:0000256" key="3">
    <source>
        <dbReference type="ARBA" id="ARBA00012829"/>
    </source>
</evidence>
<keyword evidence="4" id="KW-0963">Cytoplasm</keyword>
<dbReference type="Pfam" id="PF03129">
    <property type="entry name" value="HGTP_anticodon"/>
    <property type="match status" value="1"/>
</dbReference>
<dbReference type="SUPFAM" id="SSF55681">
    <property type="entry name" value="Class II aaRS and biotin synthetases"/>
    <property type="match status" value="1"/>
</dbReference>
<dbReference type="GO" id="GO:0004820">
    <property type="term" value="F:glycine-tRNA ligase activity"/>
    <property type="evidence" value="ECO:0007669"/>
    <property type="project" value="UniProtKB-EC"/>
</dbReference>
<evidence type="ECO:0000256" key="11">
    <source>
        <dbReference type="SAM" id="MobiDB-lite"/>
    </source>
</evidence>
<gene>
    <name evidence="13" type="ORF">CLAFUR5_06684</name>
</gene>
<organism evidence="13 14">
    <name type="scientific">Passalora fulva</name>
    <name type="common">Tomato leaf mold</name>
    <name type="synonym">Cladosporium fulvum</name>
    <dbReference type="NCBI Taxonomy" id="5499"/>
    <lineage>
        <taxon>Eukaryota</taxon>
        <taxon>Fungi</taxon>
        <taxon>Dikarya</taxon>
        <taxon>Ascomycota</taxon>
        <taxon>Pezizomycotina</taxon>
        <taxon>Dothideomycetes</taxon>
        <taxon>Dothideomycetidae</taxon>
        <taxon>Mycosphaerellales</taxon>
        <taxon>Mycosphaerellaceae</taxon>
        <taxon>Fulvia</taxon>
    </lineage>
</organism>
<dbReference type="SUPFAM" id="SSF52954">
    <property type="entry name" value="Class II aaRS ABD-related"/>
    <property type="match status" value="1"/>
</dbReference>
<dbReference type="EMBL" id="CP090168">
    <property type="protein sequence ID" value="UJO18895.1"/>
    <property type="molecule type" value="Genomic_DNA"/>
</dbReference>
<evidence type="ECO:0000256" key="8">
    <source>
        <dbReference type="ARBA" id="ARBA00022917"/>
    </source>
</evidence>
<dbReference type="InterPro" id="IPR036621">
    <property type="entry name" value="Anticodon-bd_dom_sf"/>
</dbReference>
<evidence type="ECO:0000313" key="14">
    <source>
        <dbReference type="Proteomes" id="UP000756132"/>
    </source>
</evidence>
<evidence type="ECO:0000256" key="9">
    <source>
        <dbReference type="ARBA" id="ARBA00023146"/>
    </source>
</evidence>
<dbReference type="Gene3D" id="3.30.40.230">
    <property type="match status" value="1"/>
</dbReference>
<evidence type="ECO:0000256" key="6">
    <source>
        <dbReference type="ARBA" id="ARBA00022741"/>
    </source>
</evidence>
<accession>A0A9Q8UQP9</accession>